<dbReference type="AlphaFoldDB" id="A0A2R5FPC3"/>
<dbReference type="Proteomes" id="UP000245124">
    <property type="component" value="Unassembled WGS sequence"/>
</dbReference>
<accession>A0A2R5FPC3</accession>
<gene>
    <name evidence="1" type="ORF">NIES4072_42930</name>
</gene>
<evidence type="ECO:0000313" key="1">
    <source>
        <dbReference type="EMBL" id="GBG20612.1"/>
    </source>
</evidence>
<dbReference type="GO" id="GO:0016829">
    <property type="term" value="F:lyase activity"/>
    <property type="evidence" value="ECO:0007669"/>
    <property type="project" value="UniProtKB-KW"/>
</dbReference>
<evidence type="ECO:0000313" key="2">
    <source>
        <dbReference type="Proteomes" id="UP000245124"/>
    </source>
</evidence>
<name>A0A2R5FPC3_NOSCO</name>
<proteinExistence type="predicted"/>
<keyword evidence="2" id="KW-1185">Reference proteome</keyword>
<reference evidence="1 2" key="1">
    <citation type="submission" date="2017-06" db="EMBL/GenBank/DDBJ databases">
        <title>Genome sequencing of cyanobaciteial culture collection at National Institute for Environmental Studies (NIES).</title>
        <authorList>
            <person name="Hirose Y."/>
            <person name="Shimura Y."/>
            <person name="Fujisawa T."/>
            <person name="Nakamura Y."/>
            <person name="Kawachi M."/>
        </authorList>
    </citation>
    <scope>NUCLEOTIDE SEQUENCE [LARGE SCALE GENOMIC DNA]</scope>
    <source>
        <strain evidence="1 2">NIES-4072</strain>
    </source>
</reference>
<comment type="caution">
    <text evidence="1">The sequence shown here is derived from an EMBL/GenBank/DDBJ whole genome shotgun (WGS) entry which is preliminary data.</text>
</comment>
<dbReference type="EMBL" id="BDUD01000001">
    <property type="protein sequence ID" value="GBG20612.1"/>
    <property type="molecule type" value="Genomic_DNA"/>
</dbReference>
<sequence length="41" mass="4501">MSSQLEQFVSDNSSGICPEALEYMIMANQGSVPAYGNDEWT</sequence>
<organism evidence="1 2">
    <name type="scientific">Nostoc commune NIES-4072</name>
    <dbReference type="NCBI Taxonomy" id="2005467"/>
    <lineage>
        <taxon>Bacteria</taxon>
        <taxon>Bacillati</taxon>
        <taxon>Cyanobacteriota</taxon>
        <taxon>Cyanophyceae</taxon>
        <taxon>Nostocales</taxon>
        <taxon>Nostocaceae</taxon>
        <taxon>Nostoc</taxon>
    </lineage>
</organism>
<protein>
    <submittedName>
        <fullName evidence="1">Aromatic amino acid beta-eliminating lyase/threonine aldolase</fullName>
    </submittedName>
</protein>
<keyword evidence="1" id="KW-0456">Lyase</keyword>